<dbReference type="Gene3D" id="2.60.40.10">
    <property type="entry name" value="Immunoglobulins"/>
    <property type="match status" value="4"/>
</dbReference>
<evidence type="ECO:0000259" key="4">
    <source>
        <dbReference type="Pfam" id="PF01108"/>
    </source>
</evidence>
<keyword evidence="7" id="KW-1185">Reference proteome</keyword>
<dbReference type="InterPro" id="IPR003961">
    <property type="entry name" value="FN3_dom"/>
</dbReference>
<dbReference type="GeneTree" id="ENSGT00510000048929"/>
<dbReference type="Proteomes" id="UP000694569">
    <property type="component" value="Unplaced"/>
</dbReference>
<feature type="signal peptide" evidence="3">
    <location>
        <begin position="1"/>
        <end position="28"/>
    </location>
</feature>
<feature type="domain" description="Fibronectin type-III" evidence="4">
    <location>
        <begin position="268"/>
        <end position="357"/>
    </location>
</feature>
<accession>A0A8C5QND3</accession>
<keyword evidence="2" id="KW-0812">Transmembrane</keyword>
<reference evidence="6" key="2">
    <citation type="submission" date="2025-09" db="UniProtKB">
        <authorList>
            <consortium name="Ensembl"/>
        </authorList>
    </citation>
    <scope>IDENTIFICATION</scope>
</reference>
<feature type="transmembrane region" description="Helical" evidence="2">
    <location>
        <begin position="480"/>
        <end position="505"/>
    </location>
</feature>
<dbReference type="Ensembl" id="ENSLLET00000041965.1">
    <property type="protein sequence ID" value="ENSLLEP00000040331.1"/>
    <property type="gene ID" value="ENSLLEG00000025653.1"/>
</dbReference>
<dbReference type="PANTHER" id="PTHR20859">
    <property type="entry name" value="INTERFERON/INTERLEUKIN RECEPTOR"/>
    <property type="match status" value="1"/>
</dbReference>
<keyword evidence="2" id="KW-0472">Membrane</keyword>
<dbReference type="InterPro" id="IPR015373">
    <property type="entry name" value="Interferon/interleukin_rcp_dom"/>
</dbReference>
<dbReference type="InterPro" id="IPR050650">
    <property type="entry name" value="Type-II_Cytokine-TF_Rcpt"/>
</dbReference>
<dbReference type="PANTHER" id="PTHR20859:SF5">
    <property type="entry name" value="INTERFERON GAMMA RECEPTOR 1"/>
    <property type="match status" value="1"/>
</dbReference>
<keyword evidence="3" id="KW-0732">Signal</keyword>
<feature type="domain" description="Interferon/interleukin receptor" evidence="5">
    <location>
        <begin position="164"/>
        <end position="266"/>
    </location>
</feature>
<dbReference type="InterPro" id="IPR013783">
    <property type="entry name" value="Ig-like_fold"/>
</dbReference>
<feature type="domain" description="Fibronectin type-III" evidence="4">
    <location>
        <begin position="60"/>
        <end position="150"/>
    </location>
</feature>
<evidence type="ECO:0000256" key="3">
    <source>
        <dbReference type="SAM" id="SignalP"/>
    </source>
</evidence>
<organism evidence="6 7">
    <name type="scientific">Leptobrachium leishanense</name>
    <name type="common">Leishan spiny toad</name>
    <dbReference type="NCBI Taxonomy" id="445787"/>
    <lineage>
        <taxon>Eukaryota</taxon>
        <taxon>Metazoa</taxon>
        <taxon>Chordata</taxon>
        <taxon>Craniata</taxon>
        <taxon>Vertebrata</taxon>
        <taxon>Euteleostomi</taxon>
        <taxon>Amphibia</taxon>
        <taxon>Batrachia</taxon>
        <taxon>Anura</taxon>
        <taxon>Pelobatoidea</taxon>
        <taxon>Megophryidae</taxon>
        <taxon>Leptobrachium</taxon>
    </lineage>
</organism>
<dbReference type="InterPro" id="IPR036116">
    <property type="entry name" value="FN3_sf"/>
</dbReference>
<dbReference type="OrthoDB" id="9946382at2759"/>
<evidence type="ECO:0000256" key="2">
    <source>
        <dbReference type="SAM" id="Phobius"/>
    </source>
</evidence>
<evidence type="ECO:0000313" key="7">
    <source>
        <dbReference type="Proteomes" id="UP000694569"/>
    </source>
</evidence>
<evidence type="ECO:0000313" key="6">
    <source>
        <dbReference type="Ensembl" id="ENSLLEP00000040331.1"/>
    </source>
</evidence>
<dbReference type="Pfam" id="PF01108">
    <property type="entry name" value="Tissue_fac"/>
    <property type="match status" value="2"/>
</dbReference>
<keyword evidence="2" id="KW-1133">Transmembrane helix</keyword>
<dbReference type="SUPFAM" id="SSF49265">
    <property type="entry name" value="Fibronectin type III"/>
    <property type="match status" value="4"/>
</dbReference>
<dbReference type="AlphaFoldDB" id="A0A8C5QND3"/>
<protein>
    <submittedName>
        <fullName evidence="6">Uncharacterized protein</fullName>
    </submittedName>
</protein>
<reference evidence="6" key="1">
    <citation type="submission" date="2025-08" db="UniProtKB">
        <authorList>
            <consortium name="Ensembl"/>
        </authorList>
    </citation>
    <scope>IDENTIFICATION</scope>
</reference>
<feature type="region of interest" description="Disordered" evidence="1">
    <location>
        <begin position="613"/>
        <end position="654"/>
    </location>
</feature>
<proteinExistence type="predicted"/>
<evidence type="ECO:0000259" key="5">
    <source>
        <dbReference type="Pfam" id="PF09294"/>
    </source>
</evidence>
<evidence type="ECO:0000256" key="1">
    <source>
        <dbReference type="SAM" id="MobiDB-lite"/>
    </source>
</evidence>
<dbReference type="Pfam" id="PF09294">
    <property type="entry name" value="Interfer-bind"/>
    <property type="match status" value="1"/>
</dbReference>
<sequence length="668" mass="75647">MGPRTVTSGTRCLKQLILAFLLWILVEGNRGPTALRQHRGYRQITLAHLNESEMNNQSNDKQPVPPPVNLEIRSYNFITSIKWEYTVSSLTPYFQVEVKNYQTGDNWTIVNNCRKTSHNYCDLSKKISPRDPNAFYNVRVKAFLGTEESEYATKKDFCLRIDGIIGPPTLNATQDFNNIILNIWHPPAPPMEKKLKTIGDIYDDFNYIVFVNGTNHFEHVQNCDGLGCTVYITPPSKEDTVCFSARGSSKHWAVTGEKSKELCISVQGENGIKVPIPFDLEIRSYNFNTTVFWKYDITSVVPYFQVEVTSPSTGAWTVVNGCKRILHTHCDLSKKIRKPNDFYNVRVKAFVGMQVSEYARRRDFCLRIDGIIGPPILNVTNEDNKIILDILHPRLHSVKEEQMTVVDFYDDFNYDLFVNGIKSEYVTDGCDELVCTVIIVPPPTEKKICLSAEGYSSHWAVRGERSMERCILLHEEQSTGLQLVIIPVLVLTLVLVLLLGFLLFYKTLIKHNKLPESLLFSAENPTARLLLLSETSTVSQLSTTPTRVLIDTMEEDQISQTETSSITASQEYGGTEYERAVAESEPSQFDDDQNWIHLEPDKSRNCCGGSLVNADNDGKDSGISVAAETQENDEEENHLSETKCNSNSYGYDKPHVPLDLLLQMNNEE</sequence>
<dbReference type="GO" id="GO:0005886">
    <property type="term" value="C:plasma membrane"/>
    <property type="evidence" value="ECO:0007669"/>
    <property type="project" value="TreeGrafter"/>
</dbReference>
<name>A0A8C5QND3_9ANUR</name>
<feature type="chain" id="PRO_5034717314" evidence="3">
    <location>
        <begin position="29"/>
        <end position="668"/>
    </location>
</feature>
<dbReference type="GO" id="GO:0004896">
    <property type="term" value="F:cytokine receptor activity"/>
    <property type="evidence" value="ECO:0007669"/>
    <property type="project" value="TreeGrafter"/>
</dbReference>